<keyword evidence="6" id="KW-0597">Phosphoprotein</keyword>
<protein>
    <recommendedName>
        <fullName evidence="15">CCR4-NOT transcription complex subunit 3</fullName>
    </recommendedName>
</protein>
<dbReference type="InterPro" id="IPR038635">
    <property type="entry name" value="CCR4-NOT_su2/3/5_C_sf"/>
</dbReference>
<sequence length="933" mass="101384">MGATRKLQGEIDRVLKKVQEGVDVFDSIWNKVYDTENANQKEKFEADLKKEIKKLQRYRDQIKTWIQSSEIKDKKVFLSFSSSLPSYGVQGQSLLDARKLIEREMERFKVCEKETKTKAFSKEGLGQQPKTDPKEKAKGESRDWLNNMVSELDSQIDSFEAEMEGLQVKKGKARPPRLTHLEDSIARHKLHIQKLELMLRLLDNDELSPEQVNDVKDFVEDYVERNQDNFEEFADVDEIYQSLPLVEALENLDAIPIVPPAIVVKEKVVASAVGIGMSPLVSPSSQSQILEDSATSEASAESPRVRTASIPLLGSSPTTGMIASPQETGSVAAAAAASVTSTAILSRGLGNPTNLSVLPGAAAVRPLPIKLSGTATALQHSVVSLLGRTKEEGGGIMGHRTGPSSTDGGLVRSVSRGAGFSMQSPPHVPLGVGGSLGSNVHAGASPPVLDLNKRPGSIGGDDRTGAGLSQELPNSLGAQSQPFVGTGAKLGESGSSTVDGTEGNLISGRLFTPPGMSGGHWRPHTASTLQAQQADSGQFHGRTEIAPDQKQKFLQRLQQVHQNQQGHGTGAALLGAGGSSQIPHLAAPMPKQSLGSQQQPAFLQQVSINICCFFPYPPLGFATSSQGPSQASTPALPPQNLQLTAPQSSAQQLHTQQSLSSTTSSKQVPQQLSPQQAKRLEETTSDASVLSAVFARNVSLSEDDLKNADTFDVSIGGPGTLAEFSQLSRDADFAPGQVVSSLQQQPSAGPGVIGRRSMSDLGAIGDNLSPALGGVNASVQHDQLFNSQALEAAYRNLPLPKDSERPRSYIPRNRAATPSSYPQVQAPIVDNPALWERLDTDVLFFAFYYQQGTYQQYLAARELKKQSWRYHKKYNTWFQRHEEPKITTDEYEQGTYVYFDFHIVHDDFQQGWCQRIKTEFTFEYSYLEDELVV</sequence>
<feature type="region of interest" description="Disordered" evidence="10">
    <location>
        <begin position="120"/>
        <end position="143"/>
    </location>
</feature>
<dbReference type="InterPro" id="IPR007207">
    <property type="entry name" value="Not_N"/>
</dbReference>
<evidence type="ECO:0000256" key="3">
    <source>
        <dbReference type="ARBA" id="ARBA00007682"/>
    </source>
</evidence>
<feature type="region of interest" description="Disordered" evidence="10">
    <location>
        <begin position="624"/>
        <end position="683"/>
    </location>
</feature>
<dbReference type="Pfam" id="PF04065">
    <property type="entry name" value="Not3"/>
    <property type="match status" value="1"/>
</dbReference>
<feature type="region of interest" description="Disordered" evidence="10">
    <location>
        <begin position="446"/>
        <end position="480"/>
    </location>
</feature>
<keyword evidence="7" id="KW-0805">Transcription regulation</keyword>
<keyword evidence="9" id="KW-0539">Nucleus</keyword>
<keyword evidence="8" id="KW-0804">Transcription</keyword>
<feature type="region of interest" description="Disordered" evidence="10">
    <location>
        <begin position="799"/>
        <end position="823"/>
    </location>
</feature>
<feature type="compositionally biased region" description="Basic and acidic residues" evidence="10">
    <location>
        <begin position="131"/>
        <end position="143"/>
    </location>
</feature>
<evidence type="ECO:0000256" key="10">
    <source>
        <dbReference type="SAM" id="MobiDB-lite"/>
    </source>
</evidence>
<evidence type="ECO:0000256" key="2">
    <source>
        <dbReference type="ARBA" id="ARBA00004496"/>
    </source>
</evidence>
<reference evidence="13" key="1">
    <citation type="submission" date="2024-03" db="EMBL/GenBank/DDBJ databases">
        <authorList>
            <consortium name="ELIXIR-Norway"/>
            <consortium name="Elixir Norway"/>
        </authorList>
    </citation>
    <scope>NUCLEOTIDE SEQUENCE</scope>
</reference>
<dbReference type="PANTHER" id="PTHR23326">
    <property type="entry name" value="CCR4 NOT-RELATED"/>
    <property type="match status" value="1"/>
</dbReference>
<feature type="domain" description="CCR4-Not complex component Not N-terminal" evidence="11">
    <location>
        <begin position="4"/>
        <end position="244"/>
    </location>
</feature>
<feature type="compositionally biased region" description="Polar residues" evidence="10">
    <location>
        <begin position="281"/>
        <end position="290"/>
    </location>
</feature>
<dbReference type="Gene3D" id="2.30.30.1020">
    <property type="entry name" value="CCR4-NOT complex subunit 2/3/5, C-terminal domain"/>
    <property type="match status" value="1"/>
</dbReference>
<dbReference type="InterPro" id="IPR040168">
    <property type="entry name" value="Not2/3/5"/>
</dbReference>
<evidence type="ECO:0000256" key="9">
    <source>
        <dbReference type="ARBA" id="ARBA00023242"/>
    </source>
</evidence>
<feature type="region of interest" description="Disordered" evidence="10">
    <location>
        <begin position="281"/>
        <end position="311"/>
    </location>
</feature>
<comment type="similarity">
    <text evidence="3">Belongs to the CNOT2/3/5 family.</text>
</comment>
<feature type="domain" description="NOT2/NOT3/NOT5 C-terminal" evidence="12">
    <location>
        <begin position="795"/>
        <end position="927"/>
    </location>
</feature>
<comment type="subcellular location">
    <subcellularLocation>
        <location evidence="2">Cytoplasm</location>
    </subcellularLocation>
    <subcellularLocation>
        <location evidence="1">Nucleus</location>
    </subcellularLocation>
</comment>
<evidence type="ECO:0000256" key="7">
    <source>
        <dbReference type="ARBA" id="ARBA00023015"/>
    </source>
</evidence>
<dbReference type="Proteomes" id="UP001497522">
    <property type="component" value="Chromosome 5"/>
</dbReference>
<dbReference type="EMBL" id="OZ023706">
    <property type="protein sequence ID" value="CAK9877151.1"/>
    <property type="molecule type" value="Genomic_DNA"/>
</dbReference>
<organism evidence="13 14">
    <name type="scientific">Sphagnum jensenii</name>
    <dbReference type="NCBI Taxonomy" id="128206"/>
    <lineage>
        <taxon>Eukaryota</taxon>
        <taxon>Viridiplantae</taxon>
        <taxon>Streptophyta</taxon>
        <taxon>Embryophyta</taxon>
        <taxon>Bryophyta</taxon>
        <taxon>Sphagnophytina</taxon>
        <taxon>Sphagnopsida</taxon>
        <taxon>Sphagnales</taxon>
        <taxon>Sphagnaceae</taxon>
        <taxon>Sphagnum</taxon>
    </lineage>
</organism>
<evidence type="ECO:0000259" key="12">
    <source>
        <dbReference type="Pfam" id="PF04153"/>
    </source>
</evidence>
<keyword evidence="4" id="KW-0963">Cytoplasm</keyword>
<evidence type="ECO:0000256" key="1">
    <source>
        <dbReference type="ARBA" id="ARBA00004123"/>
    </source>
</evidence>
<evidence type="ECO:0000256" key="4">
    <source>
        <dbReference type="ARBA" id="ARBA00022490"/>
    </source>
</evidence>
<feature type="compositionally biased region" description="Polar residues" evidence="10">
    <location>
        <begin position="624"/>
        <end position="646"/>
    </location>
</feature>
<evidence type="ECO:0000259" key="11">
    <source>
        <dbReference type="Pfam" id="PF04065"/>
    </source>
</evidence>
<dbReference type="InterPro" id="IPR012270">
    <property type="entry name" value="CCR4-NOT_su3/5"/>
</dbReference>
<dbReference type="InterPro" id="IPR007282">
    <property type="entry name" value="NOT2/3/5_C"/>
</dbReference>
<evidence type="ECO:0008006" key="15">
    <source>
        <dbReference type="Google" id="ProtNLM"/>
    </source>
</evidence>
<evidence type="ECO:0000313" key="13">
    <source>
        <dbReference type="EMBL" id="CAK9877151.1"/>
    </source>
</evidence>
<proteinExistence type="inferred from homology"/>
<evidence type="ECO:0000256" key="8">
    <source>
        <dbReference type="ARBA" id="ARBA00023163"/>
    </source>
</evidence>
<keyword evidence="14" id="KW-1185">Reference proteome</keyword>
<name>A0ABP1BMX3_9BRYO</name>
<accession>A0ABP1BMX3</accession>
<feature type="compositionally biased region" description="Polar residues" evidence="10">
    <location>
        <begin position="471"/>
        <end position="480"/>
    </location>
</feature>
<gene>
    <name evidence="13" type="ORF">CSSPJE1EN2_LOCUS19193</name>
</gene>
<dbReference type="Pfam" id="PF04153">
    <property type="entry name" value="NOT2_3_5_C"/>
    <property type="match status" value="1"/>
</dbReference>
<evidence type="ECO:0000256" key="6">
    <source>
        <dbReference type="ARBA" id="ARBA00022553"/>
    </source>
</evidence>
<feature type="compositionally biased region" description="Low complexity" evidence="10">
    <location>
        <begin position="647"/>
        <end position="667"/>
    </location>
</feature>
<keyword evidence="5" id="KW-0678">Repressor</keyword>
<feature type="compositionally biased region" description="Low complexity" evidence="10">
    <location>
        <begin position="291"/>
        <end position="302"/>
    </location>
</feature>
<evidence type="ECO:0000256" key="5">
    <source>
        <dbReference type="ARBA" id="ARBA00022491"/>
    </source>
</evidence>
<dbReference type="PIRSF" id="PIRSF005290">
    <property type="entry name" value="NOT_su_3_5"/>
    <property type="match status" value="1"/>
</dbReference>
<evidence type="ECO:0000313" key="14">
    <source>
        <dbReference type="Proteomes" id="UP001497522"/>
    </source>
</evidence>